<organism evidence="2 3">
    <name type="scientific">Ephemerocybe angulata</name>
    <dbReference type="NCBI Taxonomy" id="980116"/>
    <lineage>
        <taxon>Eukaryota</taxon>
        <taxon>Fungi</taxon>
        <taxon>Dikarya</taxon>
        <taxon>Basidiomycota</taxon>
        <taxon>Agaricomycotina</taxon>
        <taxon>Agaricomycetes</taxon>
        <taxon>Agaricomycetidae</taxon>
        <taxon>Agaricales</taxon>
        <taxon>Agaricineae</taxon>
        <taxon>Psathyrellaceae</taxon>
        <taxon>Ephemerocybe</taxon>
    </lineage>
</organism>
<dbReference type="Proteomes" id="UP000541558">
    <property type="component" value="Unassembled WGS sequence"/>
</dbReference>
<sequence>MPLPWALLAAIVLSVIPNTFLYIPIATVARLSLLRFQAHGLLKAASLTM</sequence>
<dbReference type="AlphaFoldDB" id="A0A8H5BZ44"/>
<proteinExistence type="predicted"/>
<reference evidence="2 3" key="1">
    <citation type="journal article" date="2020" name="ISME J.">
        <title>Uncovering the hidden diversity of litter-decomposition mechanisms in mushroom-forming fungi.</title>
        <authorList>
            <person name="Floudas D."/>
            <person name="Bentzer J."/>
            <person name="Ahren D."/>
            <person name="Johansson T."/>
            <person name="Persson P."/>
            <person name="Tunlid A."/>
        </authorList>
    </citation>
    <scope>NUCLEOTIDE SEQUENCE [LARGE SCALE GENOMIC DNA]</scope>
    <source>
        <strain evidence="2 3">CBS 175.51</strain>
    </source>
</reference>
<comment type="caution">
    <text evidence="2">The sequence shown here is derived from an EMBL/GenBank/DDBJ whole genome shotgun (WGS) entry which is preliminary data.</text>
</comment>
<protein>
    <submittedName>
        <fullName evidence="2">Uncharacterized protein</fullName>
    </submittedName>
</protein>
<keyword evidence="3" id="KW-1185">Reference proteome</keyword>
<feature type="transmembrane region" description="Helical" evidence="1">
    <location>
        <begin position="6"/>
        <end position="29"/>
    </location>
</feature>
<evidence type="ECO:0000313" key="3">
    <source>
        <dbReference type="Proteomes" id="UP000541558"/>
    </source>
</evidence>
<dbReference type="EMBL" id="JAACJK010000112">
    <property type="protein sequence ID" value="KAF5331941.1"/>
    <property type="molecule type" value="Genomic_DNA"/>
</dbReference>
<evidence type="ECO:0000256" key="1">
    <source>
        <dbReference type="SAM" id="Phobius"/>
    </source>
</evidence>
<keyword evidence="1" id="KW-0472">Membrane</keyword>
<keyword evidence="1" id="KW-0812">Transmembrane</keyword>
<gene>
    <name evidence="2" type="ORF">D9611_008956</name>
</gene>
<accession>A0A8H5BZ44</accession>
<name>A0A8H5BZ44_9AGAR</name>
<evidence type="ECO:0000313" key="2">
    <source>
        <dbReference type="EMBL" id="KAF5331941.1"/>
    </source>
</evidence>
<keyword evidence="1" id="KW-1133">Transmembrane helix</keyword>